<gene>
    <name evidence="1" type="ORF">B0H16DRAFT_1416630</name>
</gene>
<accession>A0AAD7NF07</accession>
<evidence type="ECO:0000313" key="2">
    <source>
        <dbReference type="Proteomes" id="UP001215598"/>
    </source>
</evidence>
<protein>
    <submittedName>
        <fullName evidence="1">Uncharacterized protein</fullName>
    </submittedName>
</protein>
<comment type="caution">
    <text evidence="1">The sequence shown here is derived from an EMBL/GenBank/DDBJ whole genome shotgun (WGS) entry which is preliminary data.</text>
</comment>
<evidence type="ECO:0000313" key="1">
    <source>
        <dbReference type="EMBL" id="KAJ7757570.1"/>
    </source>
</evidence>
<sequence>MHSADPVLPAELERSVFEFSAWQNPETIFTLILVAKRVCIWIEPELYHMVAFRKPRSFLMLQSKPAEFLRRHVRGVAIPGNISHVDIERILSKCTGVYDLTLSMEPHWNYAMPRPKLLPRLCTLTNLQRLSTNLFALCGGRGHGGFDAQFRMPSSEELPFASLTHLDIFGLVPNQLWPVFGMLPQLTHLSLNDTALPGPELINAVLGACPVLKVLVVLWTRDVRISPLPDESKINTDPRFCIVRCLYYDFDWECGARGGPDVWRRAEEAVTKKIRARRKGSDVLE</sequence>
<dbReference type="Gene3D" id="3.80.10.10">
    <property type="entry name" value="Ribonuclease Inhibitor"/>
    <property type="match status" value="1"/>
</dbReference>
<dbReference type="InterPro" id="IPR032675">
    <property type="entry name" value="LRR_dom_sf"/>
</dbReference>
<dbReference type="AlphaFoldDB" id="A0AAD7NF07"/>
<keyword evidence="2" id="KW-1185">Reference proteome</keyword>
<dbReference type="Proteomes" id="UP001215598">
    <property type="component" value="Unassembled WGS sequence"/>
</dbReference>
<dbReference type="SUPFAM" id="SSF52058">
    <property type="entry name" value="L domain-like"/>
    <property type="match status" value="1"/>
</dbReference>
<proteinExistence type="predicted"/>
<name>A0AAD7NF07_9AGAR</name>
<dbReference type="EMBL" id="JARKIB010000044">
    <property type="protein sequence ID" value="KAJ7757570.1"/>
    <property type="molecule type" value="Genomic_DNA"/>
</dbReference>
<reference evidence="1" key="1">
    <citation type="submission" date="2023-03" db="EMBL/GenBank/DDBJ databases">
        <title>Massive genome expansion in bonnet fungi (Mycena s.s.) driven by repeated elements and novel gene families across ecological guilds.</title>
        <authorList>
            <consortium name="Lawrence Berkeley National Laboratory"/>
            <person name="Harder C.B."/>
            <person name="Miyauchi S."/>
            <person name="Viragh M."/>
            <person name="Kuo A."/>
            <person name="Thoen E."/>
            <person name="Andreopoulos B."/>
            <person name="Lu D."/>
            <person name="Skrede I."/>
            <person name="Drula E."/>
            <person name="Henrissat B."/>
            <person name="Morin E."/>
            <person name="Kohler A."/>
            <person name="Barry K."/>
            <person name="LaButti K."/>
            <person name="Morin E."/>
            <person name="Salamov A."/>
            <person name="Lipzen A."/>
            <person name="Mereny Z."/>
            <person name="Hegedus B."/>
            <person name="Baldrian P."/>
            <person name="Stursova M."/>
            <person name="Weitz H."/>
            <person name="Taylor A."/>
            <person name="Grigoriev I.V."/>
            <person name="Nagy L.G."/>
            <person name="Martin F."/>
            <person name="Kauserud H."/>
        </authorList>
    </citation>
    <scope>NUCLEOTIDE SEQUENCE</scope>
    <source>
        <strain evidence="1">CBHHK182m</strain>
    </source>
</reference>
<organism evidence="1 2">
    <name type="scientific">Mycena metata</name>
    <dbReference type="NCBI Taxonomy" id="1033252"/>
    <lineage>
        <taxon>Eukaryota</taxon>
        <taxon>Fungi</taxon>
        <taxon>Dikarya</taxon>
        <taxon>Basidiomycota</taxon>
        <taxon>Agaricomycotina</taxon>
        <taxon>Agaricomycetes</taxon>
        <taxon>Agaricomycetidae</taxon>
        <taxon>Agaricales</taxon>
        <taxon>Marasmiineae</taxon>
        <taxon>Mycenaceae</taxon>
        <taxon>Mycena</taxon>
    </lineage>
</organism>